<evidence type="ECO:0000313" key="3">
    <source>
        <dbReference type="Proteomes" id="UP000316213"/>
    </source>
</evidence>
<evidence type="ECO:0000259" key="1">
    <source>
        <dbReference type="Pfam" id="PF05685"/>
    </source>
</evidence>
<proteinExistence type="predicted"/>
<organism evidence="2 3">
    <name type="scientific">Neorhodopirellula pilleata</name>
    <dbReference type="NCBI Taxonomy" id="2714738"/>
    <lineage>
        <taxon>Bacteria</taxon>
        <taxon>Pseudomonadati</taxon>
        <taxon>Planctomycetota</taxon>
        <taxon>Planctomycetia</taxon>
        <taxon>Pirellulales</taxon>
        <taxon>Pirellulaceae</taxon>
        <taxon>Neorhodopirellula</taxon>
    </lineage>
</organism>
<gene>
    <name evidence="2" type="ORF">Pla100_32370</name>
</gene>
<reference evidence="2 3" key="1">
    <citation type="submission" date="2019-02" db="EMBL/GenBank/DDBJ databases">
        <title>Deep-cultivation of Planctomycetes and their phenomic and genomic characterization uncovers novel biology.</title>
        <authorList>
            <person name="Wiegand S."/>
            <person name="Jogler M."/>
            <person name="Boedeker C."/>
            <person name="Pinto D."/>
            <person name="Vollmers J."/>
            <person name="Rivas-Marin E."/>
            <person name="Kohn T."/>
            <person name="Peeters S.H."/>
            <person name="Heuer A."/>
            <person name="Rast P."/>
            <person name="Oberbeckmann S."/>
            <person name="Bunk B."/>
            <person name="Jeske O."/>
            <person name="Meyerdierks A."/>
            <person name="Storesund J.E."/>
            <person name="Kallscheuer N."/>
            <person name="Luecker S."/>
            <person name="Lage O.M."/>
            <person name="Pohl T."/>
            <person name="Merkel B.J."/>
            <person name="Hornburger P."/>
            <person name="Mueller R.-W."/>
            <person name="Bruemmer F."/>
            <person name="Labrenz M."/>
            <person name="Spormann A.M."/>
            <person name="Op Den Camp H."/>
            <person name="Overmann J."/>
            <person name="Amann R."/>
            <person name="Jetten M.S.M."/>
            <person name="Mascher T."/>
            <person name="Medema M.H."/>
            <person name="Devos D.P."/>
            <person name="Kaster A.-K."/>
            <person name="Ovreas L."/>
            <person name="Rohde M."/>
            <person name="Galperin M.Y."/>
            <person name="Jogler C."/>
        </authorList>
    </citation>
    <scope>NUCLEOTIDE SEQUENCE [LARGE SCALE GENOMIC DNA]</scope>
    <source>
        <strain evidence="2 3">Pla100</strain>
    </source>
</reference>
<dbReference type="Pfam" id="PF05685">
    <property type="entry name" value="Uma2"/>
    <property type="match status" value="1"/>
</dbReference>
<evidence type="ECO:0000313" key="2">
    <source>
        <dbReference type="EMBL" id="TWT95596.1"/>
    </source>
</evidence>
<dbReference type="InterPro" id="IPR011335">
    <property type="entry name" value="Restrct_endonuc-II-like"/>
</dbReference>
<dbReference type="PANTHER" id="PTHR34107">
    <property type="entry name" value="SLL0198 PROTEIN-RELATED"/>
    <property type="match status" value="1"/>
</dbReference>
<protein>
    <recommendedName>
        <fullName evidence="1">Putative restriction endonuclease domain-containing protein</fullName>
    </recommendedName>
</protein>
<dbReference type="PANTHER" id="PTHR34107:SF4">
    <property type="entry name" value="SLL1222 PROTEIN"/>
    <property type="match status" value="1"/>
</dbReference>
<dbReference type="InterPro" id="IPR008538">
    <property type="entry name" value="Uma2"/>
</dbReference>
<dbReference type="SUPFAM" id="SSF52980">
    <property type="entry name" value="Restriction endonuclease-like"/>
    <property type="match status" value="1"/>
</dbReference>
<feature type="domain" description="Putative restriction endonuclease" evidence="1">
    <location>
        <begin position="74"/>
        <end position="220"/>
    </location>
</feature>
<dbReference type="Gene3D" id="3.90.1570.10">
    <property type="entry name" value="tt1808, chain A"/>
    <property type="match status" value="1"/>
</dbReference>
<keyword evidence="3" id="KW-1185">Reference proteome</keyword>
<name>A0A5C6A824_9BACT</name>
<sequence>MHEVWVNTQVLHARSNSIRIEAWKICFAGSGMMLEEFELTSLMSRPDLPRIAATINATLEAERQRRQRFRADLTPSVKAEFIAGQMVMHSPAKAKHLRVTDNLVSLLRHYVIANQSGEVFTEKALICLTRNDYEPDVCFFNAEKAATFDGDTMEFPAPDFIVEVLSDSTAHRDRGVKFDDYALHGVKEYWIIDCDAESVEQYILPNGRTNYDLAHKLTEGPIESIVVSGFRIPVIALFDTQENQQALRSILEA</sequence>
<dbReference type="InterPro" id="IPR012296">
    <property type="entry name" value="Nuclease_put_TT1808"/>
</dbReference>
<dbReference type="AlphaFoldDB" id="A0A5C6A824"/>
<dbReference type="EMBL" id="SJPM01000006">
    <property type="protein sequence ID" value="TWT95596.1"/>
    <property type="molecule type" value="Genomic_DNA"/>
</dbReference>
<comment type="caution">
    <text evidence="2">The sequence shown here is derived from an EMBL/GenBank/DDBJ whole genome shotgun (WGS) entry which is preliminary data.</text>
</comment>
<dbReference type="CDD" id="cd06260">
    <property type="entry name" value="DUF820-like"/>
    <property type="match status" value="1"/>
</dbReference>
<accession>A0A5C6A824</accession>
<dbReference type="Proteomes" id="UP000316213">
    <property type="component" value="Unassembled WGS sequence"/>
</dbReference>